<protein>
    <submittedName>
        <fullName evidence="1">Uncharacterized protein</fullName>
    </submittedName>
</protein>
<keyword evidence="2" id="KW-1185">Reference proteome</keyword>
<gene>
    <name evidence="1" type="ORF">Q5P01_004351</name>
</gene>
<proteinExistence type="predicted"/>
<dbReference type="Proteomes" id="UP001187415">
    <property type="component" value="Unassembled WGS sequence"/>
</dbReference>
<organism evidence="1 2">
    <name type="scientific">Channa striata</name>
    <name type="common">Snakehead murrel</name>
    <name type="synonym">Ophicephalus striatus</name>
    <dbReference type="NCBI Taxonomy" id="64152"/>
    <lineage>
        <taxon>Eukaryota</taxon>
        <taxon>Metazoa</taxon>
        <taxon>Chordata</taxon>
        <taxon>Craniata</taxon>
        <taxon>Vertebrata</taxon>
        <taxon>Euteleostomi</taxon>
        <taxon>Actinopterygii</taxon>
        <taxon>Neopterygii</taxon>
        <taxon>Teleostei</taxon>
        <taxon>Neoteleostei</taxon>
        <taxon>Acanthomorphata</taxon>
        <taxon>Anabantaria</taxon>
        <taxon>Anabantiformes</taxon>
        <taxon>Channoidei</taxon>
        <taxon>Channidae</taxon>
        <taxon>Channa</taxon>
    </lineage>
</organism>
<dbReference type="AlphaFoldDB" id="A0AA88NP29"/>
<comment type="caution">
    <text evidence="1">The sequence shown here is derived from an EMBL/GenBank/DDBJ whole genome shotgun (WGS) entry which is preliminary data.</text>
</comment>
<evidence type="ECO:0000313" key="1">
    <source>
        <dbReference type="EMBL" id="KAK2859731.1"/>
    </source>
</evidence>
<dbReference type="EMBL" id="JAUPFM010000002">
    <property type="protein sequence ID" value="KAK2859731.1"/>
    <property type="molecule type" value="Genomic_DNA"/>
</dbReference>
<evidence type="ECO:0000313" key="2">
    <source>
        <dbReference type="Proteomes" id="UP001187415"/>
    </source>
</evidence>
<sequence>MSAREALASSFGEKYSPHLSVSMSHLCLWLTPLIGPAVVKAAADLIDHEPDSGFKMSLRNLEIDEVFNERQPSARHYNGVRNVVLIPFPSASSAVIVPCTWPIISPPDDVNYPSAITAHRKHSIYEKKGTAAMSADRRWPPVAHQCNRFFFFVHLSRERCSRVASWEVMGFLRNKNNAAGEEGKKCEEAFSGK</sequence>
<name>A0AA88NP29_CHASR</name>
<accession>A0AA88NP29</accession>
<reference evidence="1" key="1">
    <citation type="submission" date="2023-07" db="EMBL/GenBank/DDBJ databases">
        <title>Chromosome-level Genome Assembly of Striped Snakehead (Channa striata).</title>
        <authorList>
            <person name="Liu H."/>
        </authorList>
    </citation>
    <scope>NUCLEOTIDE SEQUENCE</scope>
    <source>
        <strain evidence="1">Gz</strain>
        <tissue evidence="1">Muscle</tissue>
    </source>
</reference>